<evidence type="ECO:0000313" key="2">
    <source>
        <dbReference type="EMBL" id="EPX57661.1"/>
    </source>
</evidence>
<dbReference type="Proteomes" id="UP000011682">
    <property type="component" value="Unassembled WGS sequence"/>
</dbReference>
<proteinExistence type="predicted"/>
<protein>
    <submittedName>
        <fullName evidence="2">Uncharacterized protein</fullName>
    </submittedName>
</protein>
<evidence type="ECO:0000313" key="3">
    <source>
        <dbReference type="Proteomes" id="UP000011682"/>
    </source>
</evidence>
<dbReference type="AlphaFoldDB" id="S9P3E4"/>
<keyword evidence="3" id="KW-1185">Reference proteome</keyword>
<feature type="compositionally biased region" description="Basic and acidic residues" evidence="1">
    <location>
        <begin position="13"/>
        <end position="22"/>
    </location>
</feature>
<dbReference type="EMBL" id="ANAH02000033">
    <property type="protein sequence ID" value="EPX57661.1"/>
    <property type="molecule type" value="Genomic_DNA"/>
</dbReference>
<reference evidence="2" key="1">
    <citation type="submission" date="2013-05" db="EMBL/GenBank/DDBJ databases">
        <title>Genome assembly of Cystobacter fuscus DSM 2262.</title>
        <authorList>
            <person name="Sharma G."/>
            <person name="Khatri I."/>
            <person name="Kaur C."/>
            <person name="Mayilraj S."/>
            <person name="Subramanian S."/>
        </authorList>
    </citation>
    <scope>NUCLEOTIDE SEQUENCE [LARGE SCALE GENOMIC DNA]</scope>
    <source>
        <strain evidence="2">DSM 2262</strain>
    </source>
</reference>
<feature type="region of interest" description="Disordered" evidence="1">
    <location>
        <begin position="1"/>
        <end position="51"/>
    </location>
</feature>
<name>S9P3E4_CYSF2</name>
<sequence length="86" mass="8778">MSKARAGTGEKQQGGHERRRGYITEASQGVRGPGRTAWGRSAPAAPGGKVGPREVLAFAEDATCHDNSSIPGGPGVCAAACRTTRS</sequence>
<comment type="caution">
    <text evidence="2">The sequence shown here is derived from an EMBL/GenBank/DDBJ whole genome shotgun (WGS) entry which is preliminary data.</text>
</comment>
<organism evidence="2 3">
    <name type="scientific">Cystobacter fuscus (strain ATCC 25194 / DSM 2262 / NBRC 100088 / M29)</name>
    <dbReference type="NCBI Taxonomy" id="1242864"/>
    <lineage>
        <taxon>Bacteria</taxon>
        <taxon>Pseudomonadati</taxon>
        <taxon>Myxococcota</taxon>
        <taxon>Myxococcia</taxon>
        <taxon>Myxococcales</taxon>
        <taxon>Cystobacterineae</taxon>
        <taxon>Archangiaceae</taxon>
        <taxon>Cystobacter</taxon>
    </lineage>
</organism>
<evidence type="ECO:0000256" key="1">
    <source>
        <dbReference type="SAM" id="MobiDB-lite"/>
    </source>
</evidence>
<gene>
    <name evidence="2" type="ORF">D187_004800</name>
</gene>
<accession>S9P3E4</accession>